<reference evidence="1" key="2">
    <citation type="submission" date="2020-11" db="EMBL/GenBank/DDBJ databases">
        <authorList>
            <person name="McCartney M.A."/>
            <person name="Auch B."/>
            <person name="Kono T."/>
            <person name="Mallez S."/>
            <person name="Becker A."/>
            <person name="Gohl D.M."/>
            <person name="Silverstein K.A.T."/>
            <person name="Koren S."/>
            <person name="Bechman K.B."/>
            <person name="Herman A."/>
            <person name="Abrahante J.E."/>
            <person name="Garbe J."/>
        </authorList>
    </citation>
    <scope>NUCLEOTIDE SEQUENCE</scope>
    <source>
        <strain evidence="1">Duluth1</strain>
        <tissue evidence="1">Whole animal</tissue>
    </source>
</reference>
<evidence type="ECO:0000313" key="2">
    <source>
        <dbReference type="Proteomes" id="UP000828390"/>
    </source>
</evidence>
<dbReference type="EMBL" id="JAIWYP010000013">
    <property type="protein sequence ID" value="KAH3722168.1"/>
    <property type="molecule type" value="Genomic_DNA"/>
</dbReference>
<accession>A0A9D4CDH8</accession>
<name>A0A9D4CDH8_DREPO</name>
<protein>
    <submittedName>
        <fullName evidence="1">Uncharacterized protein</fullName>
    </submittedName>
</protein>
<gene>
    <name evidence="1" type="ORF">DPMN_065121</name>
</gene>
<comment type="caution">
    <text evidence="1">The sequence shown here is derived from an EMBL/GenBank/DDBJ whole genome shotgun (WGS) entry which is preliminary data.</text>
</comment>
<sequence>MLTMATRDRVESRKRRQKMKVVTMLNTDKKVEKIGDNTGNNTIVAPEQPAQSRRDSWSHHHHHYIYQYQNQQQYQHQWHNSLPKARFNLGQQLERARRDRGESRSQKYLHRGQILRVSLLIQLNAADLSPAVYRRELADPDLPEVPSVEGRG</sequence>
<proteinExistence type="predicted"/>
<dbReference type="AlphaFoldDB" id="A0A9D4CDH8"/>
<evidence type="ECO:0000313" key="1">
    <source>
        <dbReference type="EMBL" id="KAH3722168.1"/>
    </source>
</evidence>
<keyword evidence="2" id="KW-1185">Reference proteome</keyword>
<reference evidence="1" key="1">
    <citation type="journal article" date="2019" name="bioRxiv">
        <title>The Genome of the Zebra Mussel, Dreissena polymorpha: A Resource for Invasive Species Research.</title>
        <authorList>
            <person name="McCartney M.A."/>
            <person name="Auch B."/>
            <person name="Kono T."/>
            <person name="Mallez S."/>
            <person name="Zhang Y."/>
            <person name="Obille A."/>
            <person name="Becker A."/>
            <person name="Abrahante J.E."/>
            <person name="Garbe J."/>
            <person name="Badalamenti J.P."/>
            <person name="Herman A."/>
            <person name="Mangelson H."/>
            <person name="Liachko I."/>
            <person name="Sullivan S."/>
            <person name="Sone E.D."/>
            <person name="Koren S."/>
            <person name="Silverstein K.A.T."/>
            <person name="Beckman K.B."/>
            <person name="Gohl D.M."/>
        </authorList>
    </citation>
    <scope>NUCLEOTIDE SEQUENCE</scope>
    <source>
        <strain evidence="1">Duluth1</strain>
        <tissue evidence="1">Whole animal</tissue>
    </source>
</reference>
<dbReference type="Proteomes" id="UP000828390">
    <property type="component" value="Unassembled WGS sequence"/>
</dbReference>
<organism evidence="1 2">
    <name type="scientific">Dreissena polymorpha</name>
    <name type="common">Zebra mussel</name>
    <name type="synonym">Mytilus polymorpha</name>
    <dbReference type="NCBI Taxonomy" id="45954"/>
    <lineage>
        <taxon>Eukaryota</taxon>
        <taxon>Metazoa</taxon>
        <taxon>Spiralia</taxon>
        <taxon>Lophotrochozoa</taxon>
        <taxon>Mollusca</taxon>
        <taxon>Bivalvia</taxon>
        <taxon>Autobranchia</taxon>
        <taxon>Heteroconchia</taxon>
        <taxon>Euheterodonta</taxon>
        <taxon>Imparidentia</taxon>
        <taxon>Neoheterodontei</taxon>
        <taxon>Myida</taxon>
        <taxon>Dreissenoidea</taxon>
        <taxon>Dreissenidae</taxon>
        <taxon>Dreissena</taxon>
    </lineage>
</organism>